<gene>
    <name evidence="1" type="ORF">IV203_036893</name>
</gene>
<dbReference type="EMBL" id="JAGRRH010000013">
    <property type="protein sequence ID" value="KAG7361792.1"/>
    <property type="molecule type" value="Genomic_DNA"/>
</dbReference>
<comment type="caution">
    <text evidence="1">The sequence shown here is derived from an EMBL/GenBank/DDBJ whole genome shotgun (WGS) entry which is preliminary data.</text>
</comment>
<dbReference type="AlphaFoldDB" id="A0A9K3LGP8"/>
<reference evidence="1" key="1">
    <citation type="journal article" date="2021" name="Sci. Rep.">
        <title>Diploid genomic architecture of Nitzschia inconspicua, an elite biomass production diatom.</title>
        <authorList>
            <person name="Oliver A."/>
            <person name="Podell S."/>
            <person name="Pinowska A."/>
            <person name="Traller J.C."/>
            <person name="Smith S.R."/>
            <person name="McClure R."/>
            <person name="Beliaev A."/>
            <person name="Bohutskyi P."/>
            <person name="Hill E.A."/>
            <person name="Rabines A."/>
            <person name="Zheng H."/>
            <person name="Allen L.Z."/>
            <person name="Kuo A."/>
            <person name="Grigoriev I.V."/>
            <person name="Allen A.E."/>
            <person name="Hazlebeck D."/>
            <person name="Allen E.E."/>
        </authorList>
    </citation>
    <scope>NUCLEOTIDE SEQUENCE</scope>
    <source>
        <strain evidence="1">Hildebrandi</strain>
    </source>
</reference>
<organism evidence="1 2">
    <name type="scientific">Nitzschia inconspicua</name>
    <dbReference type="NCBI Taxonomy" id="303405"/>
    <lineage>
        <taxon>Eukaryota</taxon>
        <taxon>Sar</taxon>
        <taxon>Stramenopiles</taxon>
        <taxon>Ochrophyta</taxon>
        <taxon>Bacillariophyta</taxon>
        <taxon>Bacillariophyceae</taxon>
        <taxon>Bacillariophycidae</taxon>
        <taxon>Bacillariales</taxon>
        <taxon>Bacillariaceae</taxon>
        <taxon>Nitzschia</taxon>
    </lineage>
</organism>
<proteinExistence type="predicted"/>
<accession>A0A9K3LGP8</accession>
<sequence>MRRLSITNGAPRMSFGIDPRKKDNLKQTIIDQRIKISFGRAISRDLCEEERTRSATRFAVLLTSYIGEEENNHSVEIQKKFLDMVMVYFHPDPSIQSLKVMVHFHPSHSIPSLTNLLDF</sequence>
<evidence type="ECO:0000313" key="1">
    <source>
        <dbReference type="EMBL" id="KAG7361792.1"/>
    </source>
</evidence>
<name>A0A9K3LGP8_9STRA</name>
<keyword evidence="2" id="KW-1185">Reference proteome</keyword>
<protein>
    <submittedName>
        <fullName evidence="1">Uncharacterized protein</fullName>
    </submittedName>
</protein>
<reference evidence="1" key="2">
    <citation type="submission" date="2021-04" db="EMBL/GenBank/DDBJ databases">
        <authorList>
            <person name="Podell S."/>
        </authorList>
    </citation>
    <scope>NUCLEOTIDE SEQUENCE</scope>
    <source>
        <strain evidence="1">Hildebrandi</strain>
    </source>
</reference>
<evidence type="ECO:0000313" key="2">
    <source>
        <dbReference type="Proteomes" id="UP000693970"/>
    </source>
</evidence>
<dbReference type="Proteomes" id="UP000693970">
    <property type="component" value="Unassembled WGS sequence"/>
</dbReference>